<keyword evidence="1" id="KW-0472">Membrane</keyword>
<evidence type="ECO:0000313" key="2">
    <source>
        <dbReference type="EMBL" id="CFX16383.1"/>
    </source>
</evidence>
<dbReference type="AlphaFoldDB" id="A0A0E4G9J7"/>
<dbReference type="OrthoDB" id="2615912at2"/>
<keyword evidence="1" id="KW-0812">Transmembrane</keyword>
<dbReference type="Proteomes" id="UP000045545">
    <property type="component" value="Unassembled WGS sequence"/>
</dbReference>
<reference evidence="2 3" key="1">
    <citation type="submission" date="2015-03" db="EMBL/GenBank/DDBJ databases">
        <authorList>
            <person name="Murphy D."/>
        </authorList>
    </citation>
    <scope>NUCLEOTIDE SEQUENCE [LARGE SCALE GENOMIC DNA]</scope>
    <source>
        <strain evidence="2 3">OL-4</strain>
    </source>
</reference>
<evidence type="ECO:0000256" key="1">
    <source>
        <dbReference type="SAM" id="Phobius"/>
    </source>
</evidence>
<protein>
    <submittedName>
        <fullName evidence="2">Uncharacterized protein family PrgI</fullName>
    </submittedName>
</protein>
<accession>A0A0E4G9J7</accession>
<dbReference type="RefSeq" id="WP_046495782.1">
    <property type="nucleotide sequence ID" value="NZ_CGIH01000009.1"/>
</dbReference>
<dbReference type="STRING" id="690567.674"/>
<organism evidence="2 3">
    <name type="scientific">Syntrophomonas zehnderi OL-4</name>
    <dbReference type="NCBI Taxonomy" id="690567"/>
    <lineage>
        <taxon>Bacteria</taxon>
        <taxon>Bacillati</taxon>
        <taxon>Bacillota</taxon>
        <taxon>Clostridia</taxon>
        <taxon>Eubacteriales</taxon>
        <taxon>Syntrophomonadaceae</taxon>
        <taxon>Syntrophomonas</taxon>
    </lineage>
</organism>
<dbReference type="EMBL" id="CGIH01000009">
    <property type="protein sequence ID" value="CFX16383.1"/>
    <property type="molecule type" value="Genomic_DNA"/>
</dbReference>
<keyword evidence="1" id="KW-1133">Transmembrane helix</keyword>
<gene>
    <name evidence="2" type="ORF">674</name>
</gene>
<dbReference type="InterPro" id="IPR024414">
    <property type="entry name" value="Uncharacterised_PrgI"/>
</dbReference>
<feature type="transmembrane region" description="Helical" evidence="1">
    <location>
        <begin position="23"/>
        <end position="43"/>
    </location>
</feature>
<proteinExistence type="predicted"/>
<dbReference type="Pfam" id="PF12666">
    <property type="entry name" value="PrgI"/>
    <property type="match status" value="1"/>
</dbReference>
<feature type="transmembrane region" description="Helical" evidence="1">
    <location>
        <begin position="50"/>
        <end position="68"/>
    </location>
</feature>
<sequence length="98" mass="11172">MYLIPRNISKQFEFFPGWGWKELLITLVTAVIGLGFSFLLGLIISSPGRYFLALFITGIGYLSTLQIMPDGSTALDMLQHMKRFRANQKLYLYEKGGF</sequence>
<name>A0A0E4G9J7_9FIRM</name>
<evidence type="ECO:0000313" key="3">
    <source>
        <dbReference type="Proteomes" id="UP000045545"/>
    </source>
</evidence>
<keyword evidence="3" id="KW-1185">Reference proteome</keyword>